<evidence type="ECO:0008006" key="3">
    <source>
        <dbReference type="Google" id="ProtNLM"/>
    </source>
</evidence>
<evidence type="ECO:0000313" key="2">
    <source>
        <dbReference type="Proteomes" id="UP000319353"/>
    </source>
</evidence>
<organism evidence="1 2">
    <name type="scientific">Candidatus Segetimicrobium genomatis</name>
    <dbReference type="NCBI Taxonomy" id="2569760"/>
    <lineage>
        <taxon>Bacteria</taxon>
        <taxon>Bacillati</taxon>
        <taxon>Candidatus Sysuimicrobiota</taxon>
        <taxon>Candidatus Sysuimicrobiia</taxon>
        <taxon>Candidatus Sysuimicrobiales</taxon>
        <taxon>Candidatus Segetimicrobiaceae</taxon>
        <taxon>Candidatus Segetimicrobium</taxon>
    </lineage>
</organism>
<dbReference type="Proteomes" id="UP000319353">
    <property type="component" value="Unassembled WGS sequence"/>
</dbReference>
<accession>A0A537KWG4</accession>
<evidence type="ECO:0000313" key="1">
    <source>
        <dbReference type="EMBL" id="TMI99856.1"/>
    </source>
</evidence>
<reference evidence="1 2" key="1">
    <citation type="journal article" date="2019" name="Nat. Microbiol.">
        <title>Mediterranean grassland soil C-N compound turnover is dependent on rainfall and depth, and is mediated by genomically divergent microorganisms.</title>
        <authorList>
            <person name="Diamond S."/>
            <person name="Andeer P.F."/>
            <person name="Li Z."/>
            <person name="Crits-Christoph A."/>
            <person name="Burstein D."/>
            <person name="Anantharaman K."/>
            <person name="Lane K.R."/>
            <person name="Thomas B.C."/>
            <person name="Pan C."/>
            <person name="Northen T.R."/>
            <person name="Banfield J.F."/>
        </authorList>
    </citation>
    <scope>NUCLEOTIDE SEQUENCE [LARGE SCALE GENOMIC DNA]</scope>
    <source>
        <strain evidence="1">NP_4</strain>
    </source>
</reference>
<proteinExistence type="predicted"/>
<sequence>MKLPITLIVSIDTEEDNWAPARTGITVENIRELPRLDRWFERLGVRATYFTSFQVAIQPWAASILRHIASRDRAEVGAHLHPWNTPPLEEPLVARNTVMRNLPQRLQEAKIRTLTDMLVAGVGRRPAVFRAGRWGFGTSTAAALLACGYRIDSSVTPFVSWRAYDDGPSHIGAPLEMYRLDGCGDPRVPVPGGPLVEVPTSCGYSRNPPWFWGRLHGVLEHSALRRLRLVGIASRLGLVRRIALSPETDSVADMFTLSRRLIEHGVRHLHLTWHSPSLRPGLSPFVATRAHVARLYATVESYLERLAVLATVTFATLSEAVRMLVPDA</sequence>
<dbReference type="InterPro" id="IPR011330">
    <property type="entry name" value="Glyco_hydro/deAcase_b/a-brl"/>
</dbReference>
<dbReference type="Gene3D" id="3.20.20.370">
    <property type="entry name" value="Glycoside hydrolase/deacetylase"/>
    <property type="match status" value="1"/>
</dbReference>
<protein>
    <recommendedName>
        <fullName evidence="3">NodB homology domain-containing protein</fullName>
    </recommendedName>
</protein>
<dbReference type="GO" id="GO:0005975">
    <property type="term" value="P:carbohydrate metabolic process"/>
    <property type="evidence" value="ECO:0007669"/>
    <property type="project" value="InterPro"/>
</dbReference>
<dbReference type="AlphaFoldDB" id="A0A537KWG4"/>
<name>A0A537KWG4_9BACT</name>
<comment type="caution">
    <text evidence="1">The sequence shown here is derived from an EMBL/GenBank/DDBJ whole genome shotgun (WGS) entry which is preliminary data.</text>
</comment>
<gene>
    <name evidence="1" type="ORF">E6H01_10380</name>
</gene>
<dbReference type="EMBL" id="VBAL01000127">
    <property type="protein sequence ID" value="TMI99856.1"/>
    <property type="molecule type" value="Genomic_DNA"/>
</dbReference>
<dbReference type="SUPFAM" id="SSF88713">
    <property type="entry name" value="Glycoside hydrolase/deacetylase"/>
    <property type="match status" value="1"/>
</dbReference>